<comment type="subcellular location">
    <subcellularLocation>
        <location evidence="1">Cell membrane</location>
        <topology evidence="1">Multi-pass membrane protein</topology>
    </subcellularLocation>
</comment>
<accession>A0A2M9G791</accession>
<dbReference type="InterPro" id="IPR004638">
    <property type="entry name" value="EmrB-like"/>
</dbReference>
<keyword evidence="7 8" id="KW-0472">Membrane</keyword>
<sequence>MSVADGQPAPTQTMTPFERGCLIFTLTMSTMLYAMTVTIANVALPKMQGAFGATTDQIAWVVTFNLVATAVVTPMTGWLIARLGQRRVMLISALGFTGATLACGMANSLPEIVFYRVLQGMFGAPMVPGSQSIVLQAFPREKHASTMAVFGVGVVLGPIIAPTLGGYLSETYGWRWVFFMVVPCALVAIVGILMFVRDLDVPGKARLDWTGFLALSVAVAATQLMLDRGERADWFESPEIIIEACIAALAFWIFVSHSLTSSKKTFLDFQMLKDRNFAFGMFFILIFGMLNFTPMVLFPPMLQQLRDFPEGAIGWLLATRGLGTLVGFIVMIWASRLDPRFWMTVGFGLQGVAGLYIASFDINLTSWDVAWTSAMQGLGVGLCWVPVTQVAFATLGPEKAGEGSSVFHLIRNFGSSFFISVSVAVVIRTSKYNYSNMAEEISPMNDVLRFPSVIGGWNIDSESGLAAMAGEITRQSLMVGYINAFYLFAIISLATIPFFWMVKWQGHAK</sequence>
<dbReference type="NCBIfam" id="TIGR00711">
    <property type="entry name" value="efflux_EmrB"/>
    <property type="match status" value="1"/>
</dbReference>
<dbReference type="OrthoDB" id="9771737at2"/>
<evidence type="ECO:0000256" key="8">
    <source>
        <dbReference type="SAM" id="Phobius"/>
    </source>
</evidence>
<feature type="transmembrane region" description="Helical" evidence="8">
    <location>
        <begin position="484"/>
        <end position="502"/>
    </location>
</feature>
<feature type="transmembrane region" description="Helical" evidence="8">
    <location>
        <begin position="313"/>
        <end position="334"/>
    </location>
</feature>
<comment type="caution">
    <text evidence="10">The sequence shown here is derived from an EMBL/GenBank/DDBJ whole genome shotgun (WGS) entry which is preliminary data.</text>
</comment>
<reference evidence="10 11" key="1">
    <citation type="submission" date="2017-11" db="EMBL/GenBank/DDBJ databases">
        <title>Draft genome sequence of Rhizobiales bacterium SY3-13.</title>
        <authorList>
            <person name="Sun C."/>
        </authorList>
    </citation>
    <scope>NUCLEOTIDE SEQUENCE [LARGE SCALE GENOMIC DNA]</scope>
    <source>
        <strain evidence="10 11">SY3-13</strain>
    </source>
</reference>
<dbReference type="CDD" id="cd17503">
    <property type="entry name" value="MFS_LmrB_MDR_like"/>
    <property type="match status" value="1"/>
</dbReference>
<name>A0A2M9G791_9PROT</name>
<dbReference type="PROSITE" id="PS50850">
    <property type="entry name" value="MFS"/>
    <property type="match status" value="1"/>
</dbReference>
<feature type="transmembrane region" description="Helical" evidence="8">
    <location>
        <begin position="238"/>
        <end position="255"/>
    </location>
</feature>
<feature type="transmembrane region" description="Helical" evidence="8">
    <location>
        <begin position="58"/>
        <end position="81"/>
    </location>
</feature>
<evidence type="ECO:0000313" key="11">
    <source>
        <dbReference type="Proteomes" id="UP000229498"/>
    </source>
</evidence>
<dbReference type="GO" id="GO:0022857">
    <property type="term" value="F:transmembrane transporter activity"/>
    <property type="evidence" value="ECO:0007669"/>
    <property type="project" value="InterPro"/>
</dbReference>
<feature type="transmembrane region" description="Helical" evidence="8">
    <location>
        <begin position="147"/>
        <end position="168"/>
    </location>
</feature>
<proteinExistence type="inferred from homology"/>
<feature type="transmembrane region" description="Helical" evidence="8">
    <location>
        <begin position="409"/>
        <end position="427"/>
    </location>
</feature>
<evidence type="ECO:0000256" key="7">
    <source>
        <dbReference type="ARBA" id="ARBA00023136"/>
    </source>
</evidence>
<evidence type="ECO:0000259" key="9">
    <source>
        <dbReference type="PROSITE" id="PS50850"/>
    </source>
</evidence>
<evidence type="ECO:0000256" key="4">
    <source>
        <dbReference type="ARBA" id="ARBA00022475"/>
    </source>
</evidence>
<dbReference type="GO" id="GO:0005886">
    <property type="term" value="C:plasma membrane"/>
    <property type="evidence" value="ECO:0007669"/>
    <property type="project" value="UniProtKB-SubCell"/>
</dbReference>
<evidence type="ECO:0000256" key="5">
    <source>
        <dbReference type="ARBA" id="ARBA00022692"/>
    </source>
</evidence>
<keyword evidence="11" id="KW-1185">Reference proteome</keyword>
<evidence type="ECO:0000313" key="10">
    <source>
        <dbReference type="EMBL" id="PJK31571.1"/>
    </source>
</evidence>
<evidence type="ECO:0000256" key="6">
    <source>
        <dbReference type="ARBA" id="ARBA00022989"/>
    </source>
</evidence>
<keyword evidence="5 8" id="KW-0812">Transmembrane</keyword>
<feature type="transmembrane region" description="Helical" evidence="8">
    <location>
        <begin position="341"/>
        <end position="358"/>
    </location>
</feature>
<feature type="transmembrane region" description="Helical" evidence="8">
    <location>
        <begin position="21"/>
        <end position="43"/>
    </location>
</feature>
<dbReference type="EMBL" id="PHIG01000004">
    <property type="protein sequence ID" value="PJK31571.1"/>
    <property type="molecule type" value="Genomic_DNA"/>
</dbReference>
<keyword evidence="3" id="KW-0813">Transport</keyword>
<evidence type="ECO:0000256" key="3">
    <source>
        <dbReference type="ARBA" id="ARBA00022448"/>
    </source>
</evidence>
<dbReference type="InterPro" id="IPR020846">
    <property type="entry name" value="MFS_dom"/>
</dbReference>
<feature type="domain" description="Major facilitator superfamily (MFS) profile" evidence="9">
    <location>
        <begin position="22"/>
        <end position="507"/>
    </location>
</feature>
<dbReference type="Gene3D" id="1.20.1250.20">
    <property type="entry name" value="MFS general substrate transporter like domains"/>
    <property type="match status" value="1"/>
</dbReference>
<dbReference type="AlphaFoldDB" id="A0A2M9G791"/>
<evidence type="ECO:0000256" key="1">
    <source>
        <dbReference type="ARBA" id="ARBA00004651"/>
    </source>
</evidence>
<gene>
    <name evidence="10" type="ORF">CVT23_00495</name>
</gene>
<comment type="similarity">
    <text evidence="2">Belongs to the major facilitator superfamily. EmrB family.</text>
</comment>
<evidence type="ECO:0000256" key="2">
    <source>
        <dbReference type="ARBA" id="ARBA00008537"/>
    </source>
</evidence>
<keyword evidence="6 8" id="KW-1133">Transmembrane helix</keyword>
<dbReference type="RefSeq" id="WP_109794397.1">
    <property type="nucleotide sequence ID" value="NZ_PHIG01000004.1"/>
</dbReference>
<dbReference type="InterPro" id="IPR036259">
    <property type="entry name" value="MFS_trans_sf"/>
</dbReference>
<feature type="transmembrane region" description="Helical" evidence="8">
    <location>
        <begin position="88"/>
        <end position="107"/>
    </location>
</feature>
<feature type="transmembrane region" description="Helical" evidence="8">
    <location>
        <begin position="207"/>
        <end position="226"/>
    </location>
</feature>
<feature type="transmembrane region" description="Helical" evidence="8">
    <location>
        <begin position="174"/>
        <end position="195"/>
    </location>
</feature>
<dbReference type="PANTHER" id="PTHR42718">
    <property type="entry name" value="MAJOR FACILITATOR SUPERFAMILY MULTIDRUG TRANSPORTER MFSC"/>
    <property type="match status" value="1"/>
</dbReference>
<dbReference type="PANTHER" id="PTHR42718:SF9">
    <property type="entry name" value="MAJOR FACILITATOR SUPERFAMILY MULTIDRUG TRANSPORTER MFSC"/>
    <property type="match status" value="1"/>
</dbReference>
<dbReference type="InterPro" id="IPR011701">
    <property type="entry name" value="MFS"/>
</dbReference>
<organism evidence="10 11">
    <name type="scientific">Minwuia thermotolerans</name>
    <dbReference type="NCBI Taxonomy" id="2056226"/>
    <lineage>
        <taxon>Bacteria</taxon>
        <taxon>Pseudomonadati</taxon>
        <taxon>Pseudomonadota</taxon>
        <taxon>Alphaproteobacteria</taxon>
        <taxon>Minwuiales</taxon>
        <taxon>Minwuiaceae</taxon>
        <taxon>Minwuia</taxon>
    </lineage>
</organism>
<protein>
    <submittedName>
        <fullName evidence="10">MFS transporter</fullName>
    </submittedName>
</protein>
<dbReference type="Gene3D" id="1.20.1720.10">
    <property type="entry name" value="Multidrug resistance protein D"/>
    <property type="match status" value="1"/>
</dbReference>
<dbReference type="Pfam" id="PF07690">
    <property type="entry name" value="MFS_1"/>
    <property type="match status" value="1"/>
</dbReference>
<feature type="transmembrane region" description="Helical" evidence="8">
    <location>
        <begin position="276"/>
        <end position="293"/>
    </location>
</feature>
<keyword evidence="4" id="KW-1003">Cell membrane</keyword>
<feature type="transmembrane region" description="Helical" evidence="8">
    <location>
        <begin position="113"/>
        <end position="135"/>
    </location>
</feature>
<dbReference type="Proteomes" id="UP000229498">
    <property type="component" value="Unassembled WGS sequence"/>
</dbReference>
<dbReference type="SUPFAM" id="SSF103473">
    <property type="entry name" value="MFS general substrate transporter"/>
    <property type="match status" value="1"/>
</dbReference>